<accession>A0AAV7II83</accession>
<feature type="compositionally biased region" description="Basic and acidic residues" evidence="1">
    <location>
        <begin position="42"/>
        <end position="54"/>
    </location>
</feature>
<name>A0AAV7II83_COTGL</name>
<keyword evidence="3" id="KW-1185">Reference proteome</keyword>
<sequence length="97" mass="10629">MFARISSLVSFAGVPRFQYFTMYYYIESTFLVKNLPDKRQDTREKVRRAGDNLGHDQVAPEIPNVAGGNSDANLIQSVLVVHGPESAGSIQQPAASS</sequence>
<reference evidence="2 3" key="1">
    <citation type="journal article" date="2021" name="J. Hered.">
        <title>A chromosome-level genome assembly of the parasitoid wasp, Cotesia glomerata (Hymenoptera: Braconidae).</title>
        <authorList>
            <person name="Pinto B.J."/>
            <person name="Weis J.J."/>
            <person name="Gamble T."/>
            <person name="Ode P.J."/>
            <person name="Paul R."/>
            <person name="Zaspel J.M."/>
        </authorList>
    </citation>
    <scope>NUCLEOTIDE SEQUENCE [LARGE SCALE GENOMIC DNA]</scope>
    <source>
        <strain evidence="2">CgM1</strain>
    </source>
</reference>
<dbReference type="EMBL" id="JAHXZJ010001119">
    <property type="protein sequence ID" value="KAH0553514.1"/>
    <property type="molecule type" value="Genomic_DNA"/>
</dbReference>
<proteinExistence type="predicted"/>
<gene>
    <name evidence="2" type="ORF">KQX54_001809</name>
</gene>
<dbReference type="Proteomes" id="UP000826195">
    <property type="component" value="Unassembled WGS sequence"/>
</dbReference>
<feature type="region of interest" description="Disordered" evidence="1">
    <location>
        <begin position="42"/>
        <end position="67"/>
    </location>
</feature>
<comment type="caution">
    <text evidence="2">The sequence shown here is derived from an EMBL/GenBank/DDBJ whole genome shotgun (WGS) entry which is preliminary data.</text>
</comment>
<evidence type="ECO:0000256" key="1">
    <source>
        <dbReference type="SAM" id="MobiDB-lite"/>
    </source>
</evidence>
<evidence type="ECO:0000313" key="3">
    <source>
        <dbReference type="Proteomes" id="UP000826195"/>
    </source>
</evidence>
<protein>
    <submittedName>
        <fullName evidence="2">Uncharacterized protein</fullName>
    </submittedName>
</protein>
<evidence type="ECO:0000313" key="2">
    <source>
        <dbReference type="EMBL" id="KAH0553514.1"/>
    </source>
</evidence>
<dbReference type="AlphaFoldDB" id="A0AAV7II83"/>
<organism evidence="2 3">
    <name type="scientific">Cotesia glomerata</name>
    <name type="common">Lepidopteran parasitic wasp</name>
    <name type="synonym">Apanteles glomeratus</name>
    <dbReference type="NCBI Taxonomy" id="32391"/>
    <lineage>
        <taxon>Eukaryota</taxon>
        <taxon>Metazoa</taxon>
        <taxon>Ecdysozoa</taxon>
        <taxon>Arthropoda</taxon>
        <taxon>Hexapoda</taxon>
        <taxon>Insecta</taxon>
        <taxon>Pterygota</taxon>
        <taxon>Neoptera</taxon>
        <taxon>Endopterygota</taxon>
        <taxon>Hymenoptera</taxon>
        <taxon>Apocrita</taxon>
        <taxon>Ichneumonoidea</taxon>
        <taxon>Braconidae</taxon>
        <taxon>Microgastrinae</taxon>
        <taxon>Cotesia</taxon>
    </lineage>
</organism>